<name>A0A834LMD1_RHOSS</name>
<dbReference type="InterPro" id="IPR009057">
    <property type="entry name" value="Homeodomain-like_sf"/>
</dbReference>
<feature type="compositionally biased region" description="Low complexity" evidence="11">
    <location>
        <begin position="95"/>
        <end position="109"/>
    </location>
</feature>
<keyword evidence="14" id="KW-1185">Reference proteome</keyword>
<dbReference type="EMBL" id="WJXA01000004">
    <property type="protein sequence ID" value="KAF7144984.1"/>
    <property type="molecule type" value="Genomic_DNA"/>
</dbReference>
<dbReference type="SMART" id="SM00389">
    <property type="entry name" value="HOX"/>
    <property type="match status" value="1"/>
</dbReference>
<evidence type="ECO:0000256" key="3">
    <source>
        <dbReference type="ARBA" id="ARBA00023015"/>
    </source>
</evidence>
<organism evidence="13 14">
    <name type="scientific">Rhododendron simsii</name>
    <name type="common">Sims's rhododendron</name>
    <dbReference type="NCBI Taxonomy" id="118357"/>
    <lineage>
        <taxon>Eukaryota</taxon>
        <taxon>Viridiplantae</taxon>
        <taxon>Streptophyta</taxon>
        <taxon>Embryophyta</taxon>
        <taxon>Tracheophyta</taxon>
        <taxon>Spermatophyta</taxon>
        <taxon>Magnoliopsida</taxon>
        <taxon>eudicotyledons</taxon>
        <taxon>Gunneridae</taxon>
        <taxon>Pentapetalae</taxon>
        <taxon>asterids</taxon>
        <taxon>Ericales</taxon>
        <taxon>Ericaceae</taxon>
        <taxon>Ericoideae</taxon>
        <taxon>Rhodoreae</taxon>
        <taxon>Rhododendron</taxon>
    </lineage>
</organism>
<evidence type="ECO:0000256" key="7">
    <source>
        <dbReference type="ARBA" id="ARBA00023242"/>
    </source>
</evidence>
<comment type="similarity">
    <text evidence="2">Belongs to the HD-ZIP homeobox family. Class II subfamily.</text>
</comment>
<dbReference type="PROSITE" id="PS00027">
    <property type="entry name" value="HOMEOBOX_1"/>
    <property type="match status" value="1"/>
</dbReference>
<evidence type="ECO:0000259" key="12">
    <source>
        <dbReference type="PROSITE" id="PS50071"/>
    </source>
</evidence>
<feature type="compositionally biased region" description="Basic and acidic residues" evidence="11">
    <location>
        <begin position="19"/>
        <end position="29"/>
    </location>
</feature>
<feature type="region of interest" description="Disordered" evidence="11">
    <location>
        <begin position="1"/>
        <end position="46"/>
    </location>
</feature>
<dbReference type="PROSITE" id="PS50071">
    <property type="entry name" value="HOMEOBOX_2"/>
    <property type="match status" value="1"/>
</dbReference>
<protein>
    <recommendedName>
        <fullName evidence="12">Homeobox domain-containing protein</fullName>
    </recommendedName>
</protein>
<dbReference type="InterPro" id="IPR003106">
    <property type="entry name" value="Leu_zip_homeo"/>
</dbReference>
<dbReference type="PANTHER" id="PTHR45714">
    <property type="entry name" value="HOMEOBOX-LEUCINE ZIPPER PROTEIN HAT14"/>
    <property type="match status" value="1"/>
</dbReference>
<gene>
    <name evidence="13" type="ORF">RHSIM_Rhsim04G0096100</name>
</gene>
<dbReference type="Pfam" id="PF02183">
    <property type="entry name" value="HALZ"/>
    <property type="match status" value="1"/>
</dbReference>
<keyword evidence="10" id="KW-0175">Coiled coil</keyword>
<dbReference type="GO" id="GO:0000981">
    <property type="term" value="F:DNA-binding transcription factor activity, RNA polymerase II-specific"/>
    <property type="evidence" value="ECO:0007669"/>
    <property type="project" value="InterPro"/>
</dbReference>
<feature type="compositionally biased region" description="Polar residues" evidence="11">
    <location>
        <begin position="61"/>
        <end position="72"/>
    </location>
</feature>
<accession>A0A834LMD1</accession>
<dbReference type="InterPro" id="IPR001356">
    <property type="entry name" value="HD"/>
</dbReference>
<evidence type="ECO:0000256" key="10">
    <source>
        <dbReference type="SAM" id="Coils"/>
    </source>
</evidence>
<feature type="domain" description="Homeobox" evidence="12">
    <location>
        <begin position="163"/>
        <end position="223"/>
    </location>
</feature>
<dbReference type="SUPFAM" id="SSF46689">
    <property type="entry name" value="Homeodomain-like"/>
    <property type="match status" value="1"/>
</dbReference>
<dbReference type="PANTHER" id="PTHR45714:SF93">
    <property type="entry name" value="HOMEOBOX DOMAIN-CONTAINING PROTEIN"/>
    <property type="match status" value="1"/>
</dbReference>
<keyword evidence="3" id="KW-0805">Transcription regulation</keyword>
<keyword evidence="6" id="KW-0804">Transcription</keyword>
<sequence length="300" mass="33386">MGLGGPLAKDIGSEQIRSLGDEENTRGSSDEPVQLDLLPLCPVPRNQPVPSELRFPWLLTLNSSSEPGSSKAQGRGAEVLNRVSSLAAEKRSEDGGASLSSSPGSTISSFQNPLDLSVNRRRKRDSEAISISTNNNERDTERRGGGGSSSRGSEEEEVEEENGIMTRKKLRLSKEQSAFLEDSFKEHNTLNPKQKLDLAKQLNLRSRQVEVWFQNRRARTKLKQTEVDCEYLKRCYETLTEENRRLQKEVRELKVLNTSQPFYSQLLPATTLTMCFSCERVASTAAAATTAAIDTARTRH</sequence>
<dbReference type="AlphaFoldDB" id="A0A834LMD1"/>
<evidence type="ECO:0000256" key="2">
    <source>
        <dbReference type="ARBA" id="ARBA00006074"/>
    </source>
</evidence>
<evidence type="ECO:0000313" key="13">
    <source>
        <dbReference type="EMBL" id="KAF7144984.1"/>
    </source>
</evidence>
<reference evidence="13" key="1">
    <citation type="submission" date="2019-11" db="EMBL/GenBank/DDBJ databases">
        <authorList>
            <person name="Liu Y."/>
            <person name="Hou J."/>
            <person name="Li T.-Q."/>
            <person name="Guan C.-H."/>
            <person name="Wu X."/>
            <person name="Wu H.-Z."/>
            <person name="Ling F."/>
            <person name="Zhang R."/>
            <person name="Shi X.-G."/>
            <person name="Ren J.-P."/>
            <person name="Chen E.-F."/>
            <person name="Sun J.-M."/>
        </authorList>
    </citation>
    <scope>NUCLEOTIDE SEQUENCE</scope>
    <source>
        <strain evidence="13">Adult_tree_wgs_1</strain>
        <tissue evidence="13">Leaves</tissue>
    </source>
</reference>
<feature type="region of interest" description="Disordered" evidence="11">
    <location>
        <begin position="61"/>
        <end position="168"/>
    </location>
</feature>
<dbReference type="GO" id="GO:0043565">
    <property type="term" value="F:sequence-specific DNA binding"/>
    <property type="evidence" value="ECO:0007669"/>
    <property type="project" value="InterPro"/>
</dbReference>
<dbReference type="Gene3D" id="1.10.10.60">
    <property type="entry name" value="Homeodomain-like"/>
    <property type="match status" value="1"/>
</dbReference>
<feature type="DNA-binding region" description="Homeobox" evidence="8">
    <location>
        <begin position="165"/>
        <end position="224"/>
    </location>
</feature>
<evidence type="ECO:0000256" key="8">
    <source>
        <dbReference type="PROSITE-ProRule" id="PRU00108"/>
    </source>
</evidence>
<dbReference type="FunFam" id="1.10.10.60:FF:000192">
    <property type="entry name" value="Homeobox-leucine zipper protein HAT22"/>
    <property type="match status" value="1"/>
</dbReference>
<dbReference type="GO" id="GO:0005634">
    <property type="term" value="C:nucleus"/>
    <property type="evidence" value="ECO:0007669"/>
    <property type="project" value="UniProtKB-SubCell"/>
</dbReference>
<feature type="coiled-coil region" evidence="10">
    <location>
        <begin position="229"/>
        <end position="256"/>
    </location>
</feature>
<evidence type="ECO:0000256" key="5">
    <source>
        <dbReference type="ARBA" id="ARBA00023155"/>
    </source>
</evidence>
<comment type="caution">
    <text evidence="13">The sequence shown here is derived from an EMBL/GenBank/DDBJ whole genome shotgun (WGS) entry which is preliminary data.</text>
</comment>
<keyword evidence="7 8" id="KW-0539">Nucleus</keyword>
<evidence type="ECO:0000256" key="4">
    <source>
        <dbReference type="ARBA" id="ARBA00023125"/>
    </source>
</evidence>
<proteinExistence type="inferred from homology"/>
<evidence type="ECO:0000256" key="1">
    <source>
        <dbReference type="ARBA" id="ARBA00004123"/>
    </source>
</evidence>
<dbReference type="Pfam" id="PF00046">
    <property type="entry name" value="Homeodomain"/>
    <property type="match status" value="1"/>
</dbReference>
<dbReference type="InterPro" id="IPR050762">
    <property type="entry name" value="HD-ZIP_Homeobox_LZ_Class_II"/>
</dbReference>
<dbReference type="CDD" id="cd00086">
    <property type="entry name" value="homeodomain"/>
    <property type="match status" value="1"/>
</dbReference>
<dbReference type="InterPro" id="IPR017970">
    <property type="entry name" value="Homeobox_CS"/>
</dbReference>
<comment type="subcellular location">
    <subcellularLocation>
        <location evidence="1 8 9">Nucleus</location>
    </subcellularLocation>
</comment>
<evidence type="ECO:0000313" key="14">
    <source>
        <dbReference type="Proteomes" id="UP000626092"/>
    </source>
</evidence>
<evidence type="ECO:0000256" key="11">
    <source>
        <dbReference type="SAM" id="MobiDB-lite"/>
    </source>
</evidence>
<evidence type="ECO:0000256" key="9">
    <source>
        <dbReference type="RuleBase" id="RU000682"/>
    </source>
</evidence>
<evidence type="ECO:0000256" key="6">
    <source>
        <dbReference type="ARBA" id="ARBA00023163"/>
    </source>
</evidence>
<keyword evidence="4 8" id="KW-0238">DNA-binding</keyword>
<dbReference type="SMART" id="SM00340">
    <property type="entry name" value="HALZ"/>
    <property type="match status" value="1"/>
</dbReference>
<keyword evidence="5 8" id="KW-0371">Homeobox</keyword>
<dbReference type="OrthoDB" id="6159439at2759"/>
<dbReference type="Proteomes" id="UP000626092">
    <property type="component" value="Unassembled WGS sequence"/>
</dbReference>